<keyword evidence="2" id="KW-1185">Reference proteome</keyword>
<dbReference type="RefSeq" id="WP_201683132.1">
    <property type="nucleotide sequence ID" value="NZ_JAEQNA010000001.1"/>
</dbReference>
<evidence type="ECO:0000313" key="1">
    <source>
        <dbReference type="EMBL" id="MBL0420144.1"/>
    </source>
</evidence>
<protein>
    <submittedName>
        <fullName evidence="1">Uncharacterized protein</fullName>
    </submittedName>
</protein>
<comment type="caution">
    <text evidence="1">The sequence shown here is derived from an EMBL/GenBank/DDBJ whole genome shotgun (WGS) entry which is preliminary data.</text>
</comment>
<evidence type="ECO:0000313" key="2">
    <source>
        <dbReference type="Proteomes" id="UP000613011"/>
    </source>
</evidence>
<dbReference type="Proteomes" id="UP000613011">
    <property type="component" value="Unassembled WGS sequence"/>
</dbReference>
<proteinExistence type="predicted"/>
<name>A0A936ZEM7_9BURK</name>
<reference evidence="1" key="1">
    <citation type="submission" date="2021-01" db="EMBL/GenBank/DDBJ databases">
        <title>Ramlibacter sp. strain AW1 16S ribosomal RNA gene Genome sequencing and assembly.</title>
        <authorList>
            <person name="Kang M."/>
        </authorList>
    </citation>
    <scope>NUCLEOTIDE SEQUENCE</scope>
    <source>
        <strain evidence="1">AW1</strain>
    </source>
</reference>
<organism evidence="1 2">
    <name type="scientific">Ramlibacter aurantiacus</name>
    <dbReference type="NCBI Taxonomy" id="2801330"/>
    <lineage>
        <taxon>Bacteria</taxon>
        <taxon>Pseudomonadati</taxon>
        <taxon>Pseudomonadota</taxon>
        <taxon>Betaproteobacteria</taxon>
        <taxon>Burkholderiales</taxon>
        <taxon>Comamonadaceae</taxon>
        <taxon>Ramlibacter</taxon>
    </lineage>
</organism>
<dbReference type="EMBL" id="JAEQNA010000001">
    <property type="protein sequence ID" value="MBL0420144.1"/>
    <property type="molecule type" value="Genomic_DNA"/>
</dbReference>
<accession>A0A936ZEM7</accession>
<sequence length="69" mass="7161">MAVRILVGSMMIFFGTLLLAGLLALGQPGGAGIQPIPPTHYGMTDNGGGGEDERVVDELRRLVALLGAR</sequence>
<dbReference type="AlphaFoldDB" id="A0A936ZEM7"/>
<gene>
    <name evidence="1" type="ORF">JI739_07265</name>
</gene>